<dbReference type="Gramene" id="OMERI01G01250.1">
    <property type="protein sequence ID" value="OMERI01G01250.1"/>
    <property type="gene ID" value="OMERI01G01250"/>
</dbReference>
<evidence type="ECO:0000313" key="1">
    <source>
        <dbReference type="EnsemblPlants" id="OMERI01G01250.1"/>
    </source>
</evidence>
<name>A0A0E0BWE4_9ORYZ</name>
<evidence type="ECO:0000313" key="2">
    <source>
        <dbReference type="Proteomes" id="UP000008021"/>
    </source>
</evidence>
<dbReference type="AlphaFoldDB" id="A0A0E0BWE4"/>
<protein>
    <submittedName>
        <fullName evidence="1">Uncharacterized protein</fullName>
    </submittedName>
</protein>
<dbReference type="EnsemblPlants" id="OMERI01G01250.1">
    <property type="protein sequence ID" value="OMERI01G01250.1"/>
    <property type="gene ID" value="OMERI01G01250"/>
</dbReference>
<sequence length="106" mass="11295">MLLWTSLNATTTDVTYAGGIFTTFFHVFSSSGTGCRAPTACWLRLQAKVSLCCSMQLLNMSGSTSCSIWTAWNSARWRCSGWLSGTLNDITLPSSVAFAGVPVGNG</sequence>
<reference evidence="1" key="2">
    <citation type="submission" date="2018-05" db="EMBL/GenBank/DDBJ databases">
        <title>OmerRS3 (Oryza meridionalis Reference Sequence Version 3).</title>
        <authorList>
            <person name="Zhang J."/>
            <person name="Kudrna D."/>
            <person name="Lee S."/>
            <person name="Talag J."/>
            <person name="Welchert J."/>
            <person name="Wing R.A."/>
        </authorList>
    </citation>
    <scope>NUCLEOTIDE SEQUENCE [LARGE SCALE GENOMIC DNA]</scope>
    <source>
        <strain evidence="1">cv. OR44</strain>
    </source>
</reference>
<accession>A0A0E0BWE4</accession>
<dbReference type="Proteomes" id="UP000008021">
    <property type="component" value="Chromosome 1"/>
</dbReference>
<proteinExistence type="predicted"/>
<organism evidence="1">
    <name type="scientific">Oryza meridionalis</name>
    <dbReference type="NCBI Taxonomy" id="40149"/>
    <lineage>
        <taxon>Eukaryota</taxon>
        <taxon>Viridiplantae</taxon>
        <taxon>Streptophyta</taxon>
        <taxon>Embryophyta</taxon>
        <taxon>Tracheophyta</taxon>
        <taxon>Spermatophyta</taxon>
        <taxon>Magnoliopsida</taxon>
        <taxon>Liliopsida</taxon>
        <taxon>Poales</taxon>
        <taxon>Poaceae</taxon>
        <taxon>BOP clade</taxon>
        <taxon>Oryzoideae</taxon>
        <taxon>Oryzeae</taxon>
        <taxon>Oryzinae</taxon>
        <taxon>Oryza</taxon>
    </lineage>
</organism>
<keyword evidence="2" id="KW-1185">Reference proteome</keyword>
<reference evidence="1" key="1">
    <citation type="submission" date="2015-04" db="UniProtKB">
        <authorList>
            <consortium name="EnsemblPlants"/>
        </authorList>
    </citation>
    <scope>IDENTIFICATION</scope>
</reference>
<dbReference type="HOGENOM" id="CLU_2137655_0_0_1"/>